<accession>A0AAW1KBS4</accession>
<evidence type="ECO:0000256" key="7">
    <source>
        <dbReference type="ARBA" id="ARBA00022989"/>
    </source>
</evidence>
<keyword evidence="3" id="KW-0050">Antiport</keyword>
<dbReference type="Gene3D" id="1.20.1420.30">
    <property type="entry name" value="NCX, central ion-binding region"/>
    <property type="match status" value="2"/>
</dbReference>
<gene>
    <name evidence="14" type="ORF">RND81_06G179100</name>
</gene>
<dbReference type="AlphaFoldDB" id="A0AAW1KBS4"/>
<evidence type="ECO:0000256" key="12">
    <source>
        <dbReference type="SAM" id="Phobius"/>
    </source>
</evidence>
<evidence type="ECO:0000256" key="4">
    <source>
        <dbReference type="ARBA" id="ARBA00022538"/>
    </source>
</evidence>
<feature type="transmembrane region" description="Helical" evidence="12">
    <location>
        <begin position="546"/>
        <end position="566"/>
    </location>
</feature>
<keyword evidence="10" id="KW-0406">Ion transport</keyword>
<evidence type="ECO:0000256" key="1">
    <source>
        <dbReference type="ARBA" id="ARBA00004141"/>
    </source>
</evidence>
<evidence type="ECO:0000256" key="10">
    <source>
        <dbReference type="ARBA" id="ARBA00023201"/>
    </source>
</evidence>
<dbReference type="PANTHER" id="PTHR12266">
    <property type="entry name" value="NA+/CA2+ K+ INDEPENDENT EXCHANGER"/>
    <property type="match status" value="1"/>
</dbReference>
<keyword evidence="7 12" id="KW-1133">Transmembrane helix</keyword>
<evidence type="ECO:0000256" key="9">
    <source>
        <dbReference type="ARBA" id="ARBA00023136"/>
    </source>
</evidence>
<evidence type="ECO:0000256" key="5">
    <source>
        <dbReference type="ARBA" id="ARBA00022692"/>
    </source>
</evidence>
<feature type="domain" description="Sodium/calcium exchanger membrane region" evidence="13">
    <location>
        <begin position="441"/>
        <end position="593"/>
    </location>
</feature>
<feature type="transmembrane region" description="Helical" evidence="12">
    <location>
        <begin position="462"/>
        <end position="484"/>
    </location>
</feature>
<proteinExistence type="inferred from homology"/>
<evidence type="ECO:0000256" key="6">
    <source>
        <dbReference type="ARBA" id="ARBA00022958"/>
    </source>
</evidence>
<keyword evidence="10" id="KW-0739">Sodium transport</keyword>
<keyword evidence="6" id="KW-0630">Potassium</keyword>
<feature type="transmembrane region" description="Helical" evidence="12">
    <location>
        <begin position="249"/>
        <end position="272"/>
    </location>
</feature>
<keyword evidence="8" id="KW-0915">Sodium</keyword>
<feature type="transmembrane region" description="Helical" evidence="12">
    <location>
        <begin position="116"/>
        <end position="134"/>
    </location>
</feature>
<dbReference type="InterPro" id="IPR004837">
    <property type="entry name" value="NaCa_Exmemb"/>
</dbReference>
<name>A0AAW1KBS4_SAPOF</name>
<evidence type="ECO:0000313" key="14">
    <source>
        <dbReference type="EMBL" id="KAK9715645.1"/>
    </source>
</evidence>
<feature type="transmembrane region" description="Helical" evidence="12">
    <location>
        <begin position="407"/>
        <end position="425"/>
    </location>
</feature>
<feature type="transmembrane region" description="Helical" evidence="12">
    <location>
        <begin position="505"/>
        <end position="526"/>
    </location>
</feature>
<evidence type="ECO:0000259" key="13">
    <source>
        <dbReference type="Pfam" id="PF01699"/>
    </source>
</evidence>
<feature type="transmembrane region" description="Helical" evidence="12">
    <location>
        <begin position="224"/>
        <end position="243"/>
    </location>
</feature>
<dbReference type="EMBL" id="JBDFQZ010000006">
    <property type="protein sequence ID" value="KAK9715645.1"/>
    <property type="molecule type" value="Genomic_DNA"/>
</dbReference>
<keyword evidence="9 12" id="KW-0472">Membrane</keyword>
<feature type="transmembrane region" description="Helical" evidence="12">
    <location>
        <begin position="437"/>
        <end position="456"/>
    </location>
</feature>
<keyword evidence="4" id="KW-0633">Potassium transport</keyword>
<keyword evidence="5 12" id="KW-0812">Transmembrane</keyword>
<feature type="transmembrane region" description="Helical" evidence="12">
    <location>
        <begin position="190"/>
        <end position="212"/>
    </location>
</feature>
<evidence type="ECO:0000313" key="15">
    <source>
        <dbReference type="Proteomes" id="UP001443914"/>
    </source>
</evidence>
<dbReference type="GO" id="GO:0006814">
    <property type="term" value="P:sodium ion transport"/>
    <property type="evidence" value="ECO:0007669"/>
    <property type="project" value="UniProtKB-KW"/>
</dbReference>
<dbReference type="PANTHER" id="PTHR12266:SF0">
    <property type="entry name" value="MITOCHONDRIAL SODIUM_CALCIUM EXCHANGER PROTEIN"/>
    <property type="match status" value="1"/>
</dbReference>
<dbReference type="InterPro" id="IPR051359">
    <property type="entry name" value="CaCA_antiporter"/>
</dbReference>
<reference evidence="14" key="1">
    <citation type="submission" date="2024-03" db="EMBL/GenBank/DDBJ databases">
        <title>WGS assembly of Saponaria officinalis var. Norfolk2.</title>
        <authorList>
            <person name="Jenkins J."/>
            <person name="Shu S."/>
            <person name="Grimwood J."/>
            <person name="Barry K."/>
            <person name="Goodstein D."/>
            <person name="Schmutz J."/>
            <person name="Leebens-Mack J."/>
            <person name="Osbourn A."/>
        </authorList>
    </citation>
    <scope>NUCLEOTIDE SEQUENCE [LARGE SCALE GENOMIC DNA]</scope>
    <source>
        <strain evidence="14">JIC</strain>
    </source>
</reference>
<evidence type="ECO:0000256" key="3">
    <source>
        <dbReference type="ARBA" id="ARBA00022449"/>
    </source>
</evidence>
<protein>
    <recommendedName>
        <fullName evidence="13">Sodium/calcium exchanger membrane region domain-containing protein</fullName>
    </recommendedName>
</protein>
<dbReference type="GO" id="GO:0015297">
    <property type="term" value="F:antiporter activity"/>
    <property type="evidence" value="ECO:0007669"/>
    <property type="project" value="UniProtKB-KW"/>
</dbReference>
<feature type="transmembrane region" description="Helical" evidence="12">
    <location>
        <begin position="377"/>
        <end position="395"/>
    </location>
</feature>
<evidence type="ECO:0000256" key="8">
    <source>
        <dbReference type="ARBA" id="ARBA00023053"/>
    </source>
</evidence>
<dbReference type="Proteomes" id="UP001443914">
    <property type="component" value="Unassembled WGS sequence"/>
</dbReference>
<evidence type="ECO:0000256" key="2">
    <source>
        <dbReference type="ARBA" id="ARBA00022448"/>
    </source>
</evidence>
<dbReference type="GO" id="GO:0008324">
    <property type="term" value="F:monoatomic cation transmembrane transporter activity"/>
    <property type="evidence" value="ECO:0007669"/>
    <property type="project" value="TreeGrafter"/>
</dbReference>
<keyword evidence="2" id="KW-0813">Transport</keyword>
<organism evidence="14 15">
    <name type="scientific">Saponaria officinalis</name>
    <name type="common">Common soapwort</name>
    <name type="synonym">Lychnis saponaria</name>
    <dbReference type="NCBI Taxonomy" id="3572"/>
    <lineage>
        <taxon>Eukaryota</taxon>
        <taxon>Viridiplantae</taxon>
        <taxon>Streptophyta</taxon>
        <taxon>Embryophyta</taxon>
        <taxon>Tracheophyta</taxon>
        <taxon>Spermatophyta</taxon>
        <taxon>Magnoliopsida</taxon>
        <taxon>eudicotyledons</taxon>
        <taxon>Gunneridae</taxon>
        <taxon>Pentapetalae</taxon>
        <taxon>Caryophyllales</taxon>
        <taxon>Caryophyllaceae</taxon>
        <taxon>Caryophylleae</taxon>
        <taxon>Saponaria</taxon>
    </lineage>
</organism>
<feature type="transmembrane region" description="Helical" evidence="12">
    <location>
        <begin position="6"/>
        <end position="25"/>
    </location>
</feature>
<comment type="similarity">
    <text evidence="11">Belongs to the Ca(2+):cation antiporter (CaCA) (TC 2.A.19) family. Cation/calcium exchanger (CCX) subfamily.</text>
</comment>
<feature type="transmembrane region" description="Helical" evidence="12">
    <location>
        <begin position="578"/>
        <end position="602"/>
    </location>
</feature>
<dbReference type="Pfam" id="PF01699">
    <property type="entry name" value="Na_Ca_ex"/>
    <property type="match status" value="2"/>
</dbReference>
<comment type="subcellular location">
    <subcellularLocation>
        <location evidence="1">Membrane</location>
        <topology evidence="1">Multi-pass membrane protein</topology>
    </subcellularLocation>
</comment>
<feature type="domain" description="Sodium/calcium exchanger membrane region" evidence="13">
    <location>
        <begin position="123"/>
        <end position="266"/>
    </location>
</feature>
<dbReference type="GO" id="GO:0006813">
    <property type="term" value="P:potassium ion transport"/>
    <property type="evidence" value="ECO:0007669"/>
    <property type="project" value="UniProtKB-KW"/>
</dbReference>
<comment type="caution">
    <text evidence="14">The sequence shown here is derived from an EMBL/GenBank/DDBJ whole genome shotgun (WGS) entry which is preliminary data.</text>
</comment>
<evidence type="ECO:0000256" key="11">
    <source>
        <dbReference type="ARBA" id="ARBA00038187"/>
    </source>
</evidence>
<keyword evidence="15" id="KW-1185">Reference proteome</keyword>
<sequence>MKNPRFRVIFSVISAIVLVTLLYDSNSFTGKWSMRSMVHVNGVKHRKMMMHQFNETLLTVENIEKGGNDLQICTEFFDHKGYNSPCDFLIAHPNCTSGGFINYINFFYCDCQNYSFLGYIVLGLWLAVLFYLLGSTASDYFCCSIESLSDVLNMSPTIAGVTLLPLGNGASDVFASIAAFMGTGSGDVGLNGVLGAAVFITCVVVGVVSLSVAHKRVQIDKYCFIRDLCFLLFTILCLGLIMFVGEVTIWGAIAFLSIYVVYVSFVAVSEVLRRKGIVSKSCDFSRLLPVLGSDEIASVSAPLLTPEDDCEDPNPSPKKSHWLRNPNFAIYSDYPKSDEEQNSVFSYSNLIWLLETPLNVPRRLTIPIIEDERWSKIYAVASAFLAPVLLAFLLNARESIDPLTGKIAYFIALGIGFVSCVLAYLYTTPEHPPRRFLFPWIIGGFIMSIVWFYIVADELVSLLVSLGTILGINPSMLALTVLAWGNSMNDLMSNTAFAMHDDSGVQIAMSGCYAGPMFNTLIGLGISLVLGTWSMGSEPYVVPRDAGLFLTMAFLTGGLIWSLVVLPRSDMRPNKVLGVGLIVIYAVFLSIRISMAIGLGSFNSLGFGTL</sequence>
<dbReference type="GO" id="GO:0016020">
    <property type="term" value="C:membrane"/>
    <property type="evidence" value="ECO:0007669"/>
    <property type="project" value="UniProtKB-SubCell"/>
</dbReference>
<dbReference type="InterPro" id="IPR044880">
    <property type="entry name" value="NCX_ion-bd_dom_sf"/>
</dbReference>